<dbReference type="Proteomes" id="UP000241769">
    <property type="component" value="Unassembled WGS sequence"/>
</dbReference>
<dbReference type="Gene3D" id="3.80.10.10">
    <property type="entry name" value="Ribonuclease Inhibitor"/>
    <property type="match status" value="1"/>
</dbReference>
<dbReference type="EMBL" id="MDYQ01000082">
    <property type="protein sequence ID" value="PRP83417.1"/>
    <property type="molecule type" value="Genomic_DNA"/>
</dbReference>
<organism evidence="2 3">
    <name type="scientific">Planoprotostelium fungivorum</name>
    <dbReference type="NCBI Taxonomy" id="1890364"/>
    <lineage>
        <taxon>Eukaryota</taxon>
        <taxon>Amoebozoa</taxon>
        <taxon>Evosea</taxon>
        <taxon>Variosea</taxon>
        <taxon>Cavosteliida</taxon>
        <taxon>Cavosteliaceae</taxon>
        <taxon>Planoprotostelium</taxon>
    </lineage>
</organism>
<feature type="region of interest" description="Disordered" evidence="1">
    <location>
        <begin position="34"/>
        <end position="72"/>
    </location>
</feature>
<accession>A0A2P6NHJ9</accession>
<protein>
    <submittedName>
        <fullName evidence="2">Uncharacterized protein</fullName>
    </submittedName>
</protein>
<evidence type="ECO:0000313" key="3">
    <source>
        <dbReference type="Proteomes" id="UP000241769"/>
    </source>
</evidence>
<evidence type="ECO:0000313" key="2">
    <source>
        <dbReference type="EMBL" id="PRP83417.1"/>
    </source>
</evidence>
<dbReference type="InParanoid" id="A0A2P6NHJ9"/>
<proteinExistence type="predicted"/>
<feature type="compositionally biased region" description="Polar residues" evidence="1">
    <location>
        <begin position="38"/>
        <end position="51"/>
    </location>
</feature>
<reference evidence="2 3" key="1">
    <citation type="journal article" date="2018" name="Genome Biol. Evol.">
        <title>Multiple Roots of Fruiting Body Formation in Amoebozoa.</title>
        <authorList>
            <person name="Hillmann F."/>
            <person name="Forbes G."/>
            <person name="Novohradska S."/>
            <person name="Ferling I."/>
            <person name="Riege K."/>
            <person name="Groth M."/>
            <person name="Westermann M."/>
            <person name="Marz M."/>
            <person name="Spaller T."/>
            <person name="Winckler T."/>
            <person name="Schaap P."/>
            <person name="Glockner G."/>
        </authorList>
    </citation>
    <scope>NUCLEOTIDE SEQUENCE [LARGE SCALE GENOMIC DNA]</scope>
    <source>
        <strain evidence="2 3">Jena</strain>
    </source>
</reference>
<dbReference type="AlphaFoldDB" id="A0A2P6NHJ9"/>
<keyword evidence="3" id="KW-1185">Reference proteome</keyword>
<name>A0A2P6NHJ9_9EUKA</name>
<gene>
    <name evidence="2" type="ORF">PROFUN_09190</name>
</gene>
<dbReference type="SUPFAM" id="SSF52058">
    <property type="entry name" value="L domain-like"/>
    <property type="match status" value="1"/>
</dbReference>
<sequence>MPANSFSGYLRGEWSKYANLQALVLDHSRIGNLGDGSDGSQTEQQSFQSPHLSKEPAGSRRKNLNVSHNRLNGNAPPFTDCRDLRNVDMSHHRIRYVTQVTLTDHVTCDFDEIRYIVRWPGLTRATRLPKVWIFTIAESEGATQCLPLILDSHHLEK</sequence>
<dbReference type="InterPro" id="IPR032675">
    <property type="entry name" value="LRR_dom_sf"/>
</dbReference>
<comment type="caution">
    <text evidence="2">The sequence shown here is derived from an EMBL/GenBank/DDBJ whole genome shotgun (WGS) entry which is preliminary data.</text>
</comment>
<evidence type="ECO:0000256" key="1">
    <source>
        <dbReference type="SAM" id="MobiDB-lite"/>
    </source>
</evidence>